<comment type="subcellular location">
    <subcellularLocation>
        <location evidence="1">Nucleus</location>
    </subcellularLocation>
</comment>
<dbReference type="SMART" id="SM00312">
    <property type="entry name" value="PX"/>
    <property type="match status" value="1"/>
</dbReference>
<sequence length="1338" mass="150618">MPFDEEESRVTNDAAAAAPASSSVWGADVETATESPRDKFRRDLESPDRRDRFGRSYRSHSRSPSDRHSSRRRSRSPTRGSAGIDDTDRYIPHYERDRDPSNDRYSSGGGGNGRFNNRGYNGGRGGHRHSNRGGDYDGYGHNGNDMMSGGRSGAMLDPRSYEQVVPFKYFAEWLKTQEGGRRLEQEEIRERYEDYRREALQRLYTQFYNAHKEDDWFCERFDPERRKDYMTWMRERKAENLRTFVADLEAGKYDSLSHTATTEQIMQHEVNRRDQGSVNRLGSDDEDANADSHTLFIRTVPPSVPRASLEAELEKQPGFKYLALSEPRQDKQYHRFGWVRFENGTDMDKALENLGNVNIDQFQFHFSRHNNSASSIRLAPDVTSTDDRIRHDLKLAREAVRSFDERADSETFHMLDALQKRARDLSLAAGETPAGDDLDVPMADAEGEGSEKPEEGAEPEPKGDIAAARRELDLLLEYLRRVHYFCYYCGHTADNYEDFMRRCARQHLRRGLPPNRGPQASGNWTRNLDNRNDVIIHPLEAERLYKEGGKSLERETDKELDKHIKQLDEGRYRCLLCTKLFKGDAFVRKHIRNKHPEAVPETLVREISFFNNFVREAPHFVQLGTGGALQPSGPGAMMGAGVSSMRDRSANFMPQMMPGMMIPGMMAAPYMMSGMVPGMMPGMMPMGGHFINPGMMGMMGGDRGQSMYGSQHRSRSNNGRGQSGGAARGGDPRGVRSYVDLDAPAEGEADFEMSFQLDKLYTQSQLVNRAQHLQTVAVEASDQLRDQTVQLMQAQSIRLEDMADTEIEDVTGMDQCMNELMQCILYTELRKDVREVTDRLEQVQHRVFSSKRDLCSDDNAAVDADYSDGVSHAEDAGRCHNDEGDDDDDDEGGVNGFDGGNDTSNTDIISNDDQEGQEEEEEQENNGGNTTTPTQISTAETFRTARGVPMFSEAENEMPLTTTTHFSSSKASKKRAKIPSTMIADTSSASSSDIAKKDVDDSKAISGTTLIDELTRSVEQLEQQLYGACIEIHEWRRSRCVAEFIDNISAKLPAESATSETAANYRRSPSIVSNTPSSRIPVERIIGEVRERHRMRASSLGHQPTNTHPVSPSSADKLALSLRLSTSPPLSRLLQAEREAESLRQIGLSRPYRSPSLTSRPVPPTATTSSEGAIRPTETSMQADVPHFSSLRLIDTNLTTTTTPASNNNTLSSSSNQQNTERHRTFADDVRIIGWVTRGSGLDVHTEFKVVVHLTRGDNLTVMRRYTDFADLRVVLCERYPTFRKRIPQLPPKKAFGKFEDRFLKKRESGLQFFLAYVMLHPVIGCSSIIKRWLGNAM</sequence>
<dbReference type="Pfam" id="PF04959">
    <property type="entry name" value="ARS2"/>
    <property type="match status" value="1"/>
</dbReference>
<feature type="transmembrane region" description="Helical" evidence="6">
    <location>
        <begin position="1311"/>
        <end position="1330"/>
    </location>
</feature>
<dbReference type="PANTHER" id="PTHR13165:SF0">
    <property type="entry name" value="SERRATE RNA EFFECTOR MOLECULE HOMOLOG"/>
    <property type="match status" value="1"/>
</dbReference>
<dbReference type="InterPro" id="IPR036871">
    <property type="entry name" value="PX_dom_sf"/>
</dbReference>
<feature type="region of interest" description="Disordered" evidence="5">
    <location>
        <begin position="1199"/>
        <end position="1223"/>
    </location>
</feature>
<evidence type="ECO:0000256" key="4">
    <source>
        <dbReference type="PROSITE-ProRule" id="PRU00042"/>
    </source>
</evidence>
<dbReference type="GO" id="GO:0008270">
    <property type="term" value="F:zinc ion binding"/>
    <property type="evidence" value="ECO:0007669"/>
    <property type="project" value="UniProtKB-KW"/>
</dbReference>
<evidence type="ECO:0000256" key="5">
    <source>
        <dbReference type="SAM" id="MobiDB-lite"/>
    </source>
</evidence>
<organism evidence="9 10">
    <name type="scientific">Coemansia asiatica</name>
    <dbReference type="NCBI Taxonomy" id="1052880"/>
    <lineage>
        <taxon>Eukaryota</taxon>
        <taxon>Fungi</taxon>
        <taxon>Fungi incertae sedis</taxon>
        <taxon>Zoopagomycota</taxon>
        <taxon>Kickxellomycotina</taxon>
        <taxon>Kickxellomycetes</taxon>
        <taxon>Kickxellales</taxon>
        <taxon>Kickxellaceae</taxon>
        <taxon>Coemansia</taxon>
    </lineage>
</organism>
<feature type="compositionally biased region" description="Low complexity" evidence="5">
    <location>
        <begin position="14"/>
        <end position="23"/>
    </location>
</feature>
<keyword evidence="4" id="KW-0862">Zinc</keyword>
<dbReference type="InterPro" id="IPR039727">
    <property type="entry name" value="SE/Ars2"/>
</dbReference>
<feature type="region of interest" description="Disordered" evidence="5">
    <location>
        <begin position="430"/>
        <end position="465"/>
    </location>
</feature>
<dbReference type="Gene3D" id="3.30.70.330">
    <property type="match status" value="1"/>
</dbReference>
<dbReference type="InterPro" id="IPR001683">
    <property type="entry name" value="PX_dom"/>
</dbReference>
<comment type="caution">
    <text evidence="9">The sequence shown here is derived from an EMBL/GenBank/DDBJ whole genome shotgun (WGS) entry which is preliminary data.</text>
</comment>
<dbReference type="PANTHER" id="PTHR13165">
    <property type="entry name" value="ARSENITE-RESISTANCE PROTEIN 2"/>
    <property type="match status" value="1"/>
</dbReference>
<dbReference type="Pfam" id="PF13821">
    <property type="entry name" value="DUF4187"/>
    <property type="match status" value="1"/>
</dbReference>
<dbReference type="SUPFAM" id="SSF64268">
    <property type="entry name" value="PX domain"/>
    <property type="match status" value="1"/>
</dbReference>
<evidence type="ECO:0000256" key="6">
    <source>
        <dbReference type="SAM" id="Phobius"/>
    </source>
</evidence>
<dbReference type="InterPro" id="IPR012677">
    <property type="entry name" value="Nucleotide-bd_a/b_plait_sf"/>
</dbReference>
<feature type="compositionally biased region" description="Low complexity" evidence="5">
    <location>
        <begin position="983"/>
        <end position="993"/>
    </location>
</feature>
<name>A0A9W7XIE9_9FUNG</name>
<dbReference type="InterPro" id="IPR025239">
    <property type="entry name" value="DUF4187"/>
</dbReference>
<protein>
    <submittedName>
        <fullName evidence="9">Uncharacterized protein</fullName>
    </submittedName>
</protein>
<evidence type="ECO:0000313" key="9">
    <source>
        <dbReference type="EMBL" id="KAJ1643902.1"/>
    </source>
</evidence>
<feature type="compositionally biased region" description="Basic and acidic residues" evidence="5">
    <location>
        <begin position="871"/>
        <end position="882"/>
    </location>
</feature>
<reference evidence="9" key="1">
    <citation type="submission" date="2022-07" db="EMBL/GenBank/DDBJ databases">
        <title>Phylogenomic reconstructions and comparative analyses of Kickxellomycotina fungi.</title>
        <authorList>
            <person name="Reynolds N.K."/>
            <person name="Stajich J.E."/>
            <person name="Barry K."/>
            <person name="Grigoriev I.V."/>
            <person name="Crous P."/>
            <person name="Smith M.E."/>
        </authorList>
    </citation>
    <scope>NUCLEOTIDE SEQUENCE</scope>
    <source>
        <strain evidence="9">NBRC 105413</strain>
    </source>
</reference>
<dbReference type="InterPro" id="IPR035979">
    <property type="entry name" value="RBD_domain_sf"/>
</dbReference>
<proteinExistence type="inferred from homology"/>
<evidence type="ECO:0000259" key="7">
    <source>
        <dbReference type="PROSITE" id="PS50157"/>
    </source>
</evidence>
<dbReference type="PROSITE" id="PS00028">
    <property type="entry name" value="ZINC_FINGER_C2H2_1"/>
    <property type="match status" value="1"/>
</dbReference>
<dbReference type="GO" id="GO:0016604">
    <property type="term" value="C:nuclear body"/>
    <property type="evidence" value="ECO:0007669"/>
    <property type="project" value="TreeGrafter"/>
</dbReference>
<dbReference type="SUPFAM" id="SSF54928">
    <property type="entry name" value="RNA-binding domain, RBD"/>
    <property type="match status" value="1"/>
</dbReference>
<feature type="compositionally biased region" description="Basic and acidic residues" evidence="5">
    <location>
        <begin position="35"/>
        <end position="54"/>
    </location>
</feature>
<feature type="region of interest" description="Disordered" evidence="5">
    <location>
        <begin position="864"/>
        <end position="938"/>
    </location>
</feature>
<dbReference type="GO" id="GO:0003723">
    <property type="term" value="F:RNA binding"/>
    <property type="evidence" value="ECO:0007669"/>
    <property type="project" value="InterPro"/>
</dbReference>
<dbReference type="SMART" id="SM01173">
    <property type="entry name" value="DUF4187"/>
    <property type="match status" value="1"/>
</dbReference>
<gene>
    <name evidence="9" type="ORF">LPJ64_004371</name>
</gene>
<dbReference type="InterPro" id="IPR000504">
    <property type="entry name" value="RRM_dom"/>
</dbReference>
<evidence type="ECO:0000313" key="10">
    <source>
        <dbReference type="Proteomes" id="UP001145021"/>
    </source>
</evidence>
<dbReference type="GO" id="GO:0035091">
    <property type="term" value="F:phosphatidylinositol binding"/>
    <property type="evidence" value="ECO:0007669"/>
    <property type="project" value="InterPro"/>
</dbReference>
<dbReference type="EMBL" id="JANBOH010000209">
    <property type="protein sequence ID" value="KAJ1643902.1"/>
    <property type="molecule type" value="Genomic_DNA"/>
</dbReference>
<feature type="region of interest" description="Disordered" evidence="5">
    <location>
        <begin position="1"/>
        <end position="134"/>
    </location>
</feature>
<dbReference type="InterPro" id="IPR007042">
    <property type="entry name" value="SERRATE/Ars2_C"/>
</dbReference>
<feature type="compositionally biased region" description="Acidic residues" evidence="5">
    <location>
        <begin position="910"/>
        <end position="924"/>
    </location>
</feature>
<accession>A0A9W7XIE9</accession>
<dbReference type="CDD" id="cd00590">
    <property type="entry name" value="RRM_SF"/>
    <property type="match status" value="1"/>
</dbReference>
<dbReference type="Gene3D" id="3.30.1520.10">
    <property type="entry name" value="Phox-like domain"/>
    <property type="match status" value="1"/>
</dbReference>
<feature type="compositionally biased region" description="Basic and acidic residues" evidence="5">
    <location>
        <begin position="449"/>
        <end position="465"/>
    </location>
</feature>
<evidence type="ECO:0000259" key="8">
    <source>
        <dbReference type="PROSITE" id="PS50195"/>
    </source>
</evidence>
<keyword evidence="6" id="KW-0812">Transmembrane</keyword>
<feature type="domain" description="C2H2-type" evidence="7">
    <location>
        <begin position="572"/>
        <end position="600"/>
    </location>
</feature>
<feature type="compositionally biased region" description="Polar residues" evidence="5">
    <location>
        <begin position="1155"/>
        <end position="1182"/>
    </location>
</feature>
<feature type="region of interest" description="Disordered" evidence="5">
    <location>
        <begin position="701"/>
        <end position="737"/>
    </location>
</feature>
<feature type="domain" description="PX" evidence="8">
    <location>
        <begin position="1226"/>
        <end position="1338"/>
    </location>
</feature>
<dbReference type="InterPro" id="IPR013087">
    <property type="entry name" value="Znf_C2H2_type"/>
</dbReference>
<dbReference type="GO" id="GO:0016070">
    <property type="term" value="P:RNA metabolic process"/>
    <property type="evidence" value="ECO:0007669"/>
    <property type="project" value="UniProtKB-ARBA"/>
</dbReference>
<feature type="compositionally biased region" description="Low complexity" evidence="5">
    <location>
        <begin position="1199"/>
        <end position="1219"/>
    </location>
</feature>
<feature type="region of interest" description="Disordered" evidence="5">
    <location>
        <begin position="1145"/>
        <end position="1186"/>
    </location>
</feature>
<dbReference type="GO" id="GO:0031047">
    <property type="term" value="P:regulatory ncRNA-mediated gene silencing"/>
    <property type="evidence" value="ECO:0007669"/>
    <property type="project" value="UniProtKB-ARBA"/>
</dbReference>
<keyword evidence="4" id="KW-0863">Zinc-finger</keyword>
<dbReference type="InterPro" id="IPR021933">
    <property type="entry name" value="SERRATE/Ars2_N"/>
</dbReference>
<dbReference type="Pfam" id="PF00787">
    <property type="entry name" value="PX"/>
    <property type="match status" value="1"/>
</dbReference>
<keyword evidence="6" id="KW-1133">Transmembrane helix</keyword>
<dbReference type="Pfam" id="PF12066">
    <property type="entry name" value="SERRATE_Ars2_N"/>
    <property type="match status" value="1"/>
</dbReference>
<feature type="compositionally biased region" description="Acidic residues" evidence="5">
    <location>
        <begin position="883"/>
        <end position="892"/>
    </location>
</feature>
<evidence type="ECO:0000256" key="1">
    <source>
        <dbReference type="ARBA" id="ARBA00004123"/>
    </source>
</evidence>
<feature type="compositionally biased region" description="Basic and acidic residues" evidence="5">
    <location>
        <begin position="86"/>
        <end position="102"/>
    </location>
</feature>
<dbReference type="Proteomes" id="UP001145021">
    <property type="component" value="Unassembled WGS sequence"/>
</dbReference>
<dbReference type="PROSITE" id="PS50157">
    <property type="entry name" value="ZINC_FINGER_C2H2_2"/>
    <property type="match status" value="1"/>
</dbReference>
<dbReference type="PROSITE" id="PS50195">
    <property type="entry name" value="PX"/>
    <property type="match status" value="1"/>
</dbReference>
<dbReference type="Pfam" id="PF00076">
    <property type="entry name" value="RRM_1"/>
    <property type="match status" value="1"/>
</dbReference>
<comment type="similarity">
    <text evidence="2">Belongs to the ARS2 family.</text>
</comment>
<keyword evidence="4" id="KW-0479">Metal-binding</keyword>
<feature type="region of interest" description="Disordered" evidence="5">
    <location>
        <begin position="1094"/>
        <end position="1117"/>
    </location>
</feature>
<feature type="compositionally biased region" description="Polar residues" evidence="5">
    <location>
        <begin position="1100"/>
        <end position="1114"/>
    </location>
</feature>
<evidence type="ECO:0000256" key="3">
    <source>
        <dbReference type="ARBA" id="ARBA00023242"/>
    </source>
</evidence>
<keyword evidence="6" id="KW-0472">Membrane</keyword>
<keyword evidence="3" id="KW-0539">Nucleus</keyword>
<evidence type="ECO:0000256" key="2">
    <source>
        <dbReference type="ARBA" id="ARBA00005407"/>
    </source>
</evidence>
<feature type="region of interest" description="Disordered" evidence="5">
    <location>
        <begin position="951"/>
        <end position="993"/>
    </location>
</feature>
<keyword evidence="10" id="KW-1185">Reference proteome</keyword>